<evidence type="ECO:0000313" key="4">
    <source>
        <dbReference type="Proteomes" id="UP000594261"/>
    </source>
</evidence>
<dbReference type="Proteomes" id="UP000594261">
    <property type="component" value="Chromosome 2"/>
</dbReference>
<evidence type="ECO:0000313" key="3">
    <source>
        <dbReference type="EnsemblPlants" id="QL02p008546:mrna"/>
    </source>
</evidence>
<dbReference type="InParanoid" id="A0A7N2KSA0"/>
<keyword evidence="2" id="KW-1133">Transmembrane helix</keyword>
<dbReference type="EnsemblPlants" id="QL02p008546:mrna">
    <property type="protein sequence ID" value="QL02p008546:mrna"/>
    <property type="gene ID" value="QL02p008546"/>
</dbReference>
<organism evidence="3 4">
    <name type="scientific">Quercus lobata</name>
    <name type="common">Valley oak</name>
    <dbReference type="NCBI Taxonomy" id="97700"/>
    <lineage>
        <taxon>Eukaryota</taxon>
        <taxon>Viridiplantae</taxon>
        <taxon>Streptophyta</taxon>
        <taxon>Embryophyta</taxon>
        <taxon>Tracheophyta</taxon>
        <taxon>Spermatophyta</taxon>
        <taxon>Magnoliopsida</taxon>
        <taxon>eudicotyledons</taxon>
        <taxon>Gunneridae</taxon>
        <taxon>Pentapetalae</taxon>
        <taxon>rosids</taxon>
        <taxon>fabids</taxon>
        <taxon>Fagales</taxon>
        <taxon>Fagaceae</taxon>
        <taxon>Quercus</taxon>
    </lineage>
</organism>
<sequence length="135" mass="15052">MGSSPPSFDICKELSIPTYIFFTPSTSFLAYCLYLPTLESEVVGGEFVDLSGPVQVLGCTPVRPEDLLDQVRHQQIDEYKWGLFYISRLPMAAGHMSIVGLVKDGDVFVFPRLCSTFALIFLGLNMLLFSQCLGW</sequence>
<reference evidence="3" key="2">
    <citation type="submission" date="2021-01" db="UniProtKB">
        <authorList>
            <consortium name="EnsemblPlants"/>
        </authorList>
    </citation>
    <scope>IDENTIFICATION</scope>
</reference>
<dbReference type="AlphaFoldDB" id="A0A7N2KSA0"/>
<keyword evidence="2" id="KW-0472">Membrane</keyword>
<reference evidence="4" key="1">
    <citation type="journal article" date="2016" name="G3 (Bethesda)">
        <title>First Draft Assembly and Annotation of the Genome of a California Endemic Oak Quercus lobata Nee (Fagaceae).</title>
        <authorList>
            <person name="Sork V.L."/>
            <person name="Fitz-Gibbon S.T."/>
            <person name="Puiu D."/>
            <person name="Crepeau M."/>
            <person name="Gugger P.F."/>
            <person name="Sherman R."/>
            <person name="Stevens K."/>
            <person name="Langley C.H."/>
            <person name="Pellegrini M."/>
            <person name="Salzberg S.L."/>
        </authorList>
    </citation>
    <scope>NUCLEOTIDE SEQUENCE [LARGE SCALE GENOMIC DNA]</scope>
    <source>
        <strain evidence="4">cv. SW786</strain>
    </source>
</reference>
<proteinExistence type="predicted"/>
<keyword evidence="1" id="KW-0328">Glycosyltransferase</keyword>
<evidence type="ECO:0000256" key="2">
    <source>
        <dbReference type="SAM" id="Phobius"/>
    </source>
</evidence>
<dbReference type="GO" id="GO:0016757">
    <property type="term" value="F:glycosyltransferase activity"/>
    <property type="evidence" value="ECO:0007669"/>
    <property type="project" value="UniProtKB-KW"/>
</dbReference>
<dbReference type="PANTHER" id="PTHR48046">
    <property type="entry name" value="UDP-GLYCOSYLTRANSFERASE 72E1"/>
    <property type="match status" value="1"/>
</dbReference>
<name>A0A7N2KSA0_QUELO</name>
<accession>A0A7N2KSA0</accession>
<dbReference type="PANTHER" id="PTHR48046:SF4">
    <property type="entry name" value="GLYCOSYLTRANSFERASE"/>
    <property type="match status" value="1"/>
</dbReference>
<feature type="transmembrane region" description="Helical" evidence="2">
    <location>
        <begin position="108"/>
        <end position="129"/>
    </location>
</feature>
<dbReference type="Gramene" id="QL02p008546:mrna">
    <property type="protein sequence ID" value="QL02p008546:mrna"/>
    <property type="gene ID" value="QL02p008546"/>
</dbReference>
<keyword evidence="1" id="KW-0808">Transferase</keyword>
<evidence type="ECO:0000256" key="1">
    <source>
        <dbReference type="ARBA" id="ARBA00022676"/>
    </source>
</evidence>
<keyword evidence="4" id="KW-1185">Reference proteome</keyword>
<protein>
    <submittedName>
        <fullName evidence="3">Uncharacterized protein</fullName>
    </submittedName>
</protein>
<keyword evidence="2" id="KW-0812">Transmembrane</keyword>
<dbReference type="Gene3D" id="3.40.50.2000">
    <property type="entry name" value="Glycogen Phosphorylase B"/>
    <property type="match status" value="1"/>
</dbReference>